<dbReference type="AlphaFoldDB" id="A0A8H6KRT4"/>
<evidence type="ECO:0000313" key="1">
    <source>
        <dbReference type="EMBL" id="KAF6835913.1"/>
    </source>
</evidence>
<gene>
    <name evidence="1" type="ORF">CPLU01_04016</name>
</gene>
<evidence type="ECO:0000313" key="2">
    <source>
        <dbReference type="Proteomes" id="UP000654918"/>
    </source>
</evidence>
<accession>A0A8H6KRT4</accession>
<organism evidence="1 2">
    <name type="scientific">Colletotrichum plurivorum</name>
    <dbReference type="NCBI Taxonomy" id="2175906"/>
    <lineage>
        <taxon>Eukaryota</taxon>
        <taxon>Fungi</taxon>
        <taxon>Dikarya</taxon>
        <taxon>Ascomycota</taxon>
        <taxon>Pezizomycotina</taxon>
        <taxon>Sordariomycetes</taxon>
        <taxon>Hypocreomycetidae</taxon>
        <taxon>Glomerellales</taxon>
        <taxon>Glomerellaceae</taxon>
        <taxon>Colletotrichum</taxon>
        <taxon>Colletotrichum orchidearum species complex</taxon>
    </lineage>
</organism>
<protein>
    <submittedName>
        <fullName evidence="1">Uncharacterized protein</fullName>
    </submittedName>
</protein>
<keyword evidence="2" id="KW-1185">Reference proteome</keyword>
<sequence>MRHQMGSRGSILFIFSTQTWKHPAPTRASLPFSSSLLPLWQPGQYCNITTTLGSRTKLNGAVWPVAPSPVCFRPALDLVLELTRMPHYLLRRAISLQHSFWCYSGPANA</sequence>
<dbReference type="Proteomes" id="UP000654918">
    <property type="component" value="Unassembled WGS sequence"/>
</dbReference>
<name>A0A8H6KRT4_9PEZI</name>
<comment type="caution">
    <text evidence="1">The sequence shown here is derived from an EMBL/GenBank/DDBJ whole genome shotgun (WGS) entry which is preliminary data.</text>
</comment>
<proteinExistence type="predicted"/>
<dbReference type="EMBL" id="WIGO01000036">
    <property type="protein sequence ID" value="KAF6835913.1"/>
    <property type="molecule type" value="Genomic_DNA"/>
</dbReference>
<reference evidence="1" key="1">
    <citation type="journal article" date="2020" name="Phytopathology">
        <title>Genome Sequence Resources of Colletotrichum truncatum, C. plurivorum, C. musicola, and C. sojae: Four Species Pathogenic to Soybean (Glycine max).</title>
        <authorList>
            <person name="Rogerio F."/>
            <person name="Boufleur T.R."/>
            <person name="Ciampi-Guillardi M."/>
            <person name="Sukno S.A."/>
            <person name="Thon M.R."/>
            <person name="Massola Junior N.S."/>
            <person name="Baroncelli R."/>
        </authorList>
    </citation>
    <scope>NUCLEOTIDE SEQUENCE</scope>
    <source>
        <strain evidence="1">LFN00145</strain>
    </source>
</reference>